<evidence type="ECO:0000256" key="1">
    <source>
        <dbReference type="SAM" id="MobiDB-lite"/>
    </source>
</evidence>
<keyword evidence="3" id="KW-1185">Reference proteome</keyword>
<dbReference type="KEGG" id="mlr:MELLADRAFT_95386"/>
<gene>
    <name evidence="2" type="ORF">MELLADRAFT_95386</name>
</gene>
<evidence type="ECO:0000313" key="3">
    <source>
        <dbReference type="Proteomes" id="UP000001072"/>
    </source>
</evidence>
<dbReference type="GeneID" id="18937226"/>
<evidence type="ECO:0000313" key="2">
    <source>
        <dbReference type="EMBL" id="EGF98828.1"/>
    </source>
</evidence>
<feature type="region of interest" description="Disordered" evidence="1">
    <location>
        <begin position="235"/>
        <end position="259"/>
    </location>
</feature>
<protein>
    <submittedName>
        <fullName evidence="2">Uncharacterized protein</fullName>
    </submittedName>
</protein>
<accession>F4S948</accession>
<dbReference type="RefSeq" id="XP_007417934.1">
    <property type="nucleotide sequence ID" value="XM_007417872.1"/>
</dbReference>
<proteinExistence type="predicted"/>
<sequence>MTIKTFYSCTVPPKGQSNGFKQRNRIVGNAWTSYSEEEKDIFYPRLFENLIQALVKDGDPIITPALTASDQTEPTEATTDALTEAEKNQYLPIFNRLVNKKSVARDFKHGRLCRHSRKGHQLEKVGIDEIKKLVEQLHIINSKFHFHFHLLVAAWNPNTSQTRALYQEEFTSCERWAVHARKELHLLERFAVECTQAPPKSQKNAKQAEYSKHQASLRKELNTSLNDLIHAHLPGGHQIKSDAHPQGPNPHLILQGRKF</sequence>
<organism evidence="3">
    <name type="scientific">Melampsora larici-populina (strain 98AG31 / pathotype 3-4-7)</name>
    <name type="common">Poplar leaf rust fungus</name>
    <dbReference type="NCBI Taxonomy" id="747676"/>
    <lineage>
        <taxon>Eukaryota</taxon>
        <taxon>Fungi</taxon>
        <taxon>Dikarya</taxon>
        <taxon>Basidiomycota</taxon>
        <taxon>Pucciniomycotina</taxon>
        <taxon>Pucciniomycetes</taxon>
        <taxon>Pucciniales</taxon>
        <taxon>Melampsoraceae</taxon>
        <taxon>Melampsora</taxon>
    </lineage>
</organism>
<dbReference type="InParanoid" id="F4S948"/>
<dbReference type="VEuPathDB" id="FungiDB:MELLADRAFT_95386"/>
<name>F4S948_MELLP</name>
<dbReference type="Proteomes" id="UP000001072">
    <property type="component" value="Unassembled WGS sequence"/>
</dbReference>
<dbReference type="AlphaFoldDB" id="F4S948"/>
<dbReference type="EMBL" id="GL883169">
    <property type="protein sequence ID" value="EGF98828.1"/>
    <property type="molecule type" value="Genomic_DNA"/>
</dbReference>
<dbReference type="HOGENOM" id="CLU_1073938_0_0_1"/>
<reference evidence="3" key="1">
    <citation type="journal article" date="2011" name="Proc. Natl. Acad. Sci. U.S.A.">
        <title>Obligate biotrophy features unraveled by the genomic analysis of rust fungi.</title>
        <authorList>
            <person name="Duplessis S."/>
            <person name="Cuomo C.A."/>
            <person name="Lin Y.-C."/>
            <person name="Aerts A."/>
            <person name="Tisserant E."/>
            <person name="Veneault-Fourrey C."/>
            <person name="Joly D.L."/>
            <person name="Hacquard S."/>
            <person name="Amselem J."/>
            <person name="Cantarel B.L."/>
            <person name="Chiu R."/>
            <person name="Coutinho P.M."/>
            <person name="Feau N."/>
            <person name="Field M."/>
            <person name="Frey P."/>
            <person name="Gelhaye E."/>
            <person name="Goldberg J."/>
            <person name="Grabherr M.G."/>
            <person name="Kodira C.D."/>
            <person name="Kohler A."/>
            <person name="Kuees U."/>
            <person name="Lindquist E.A."/>
            <person name="Lucas S.M."/>
            <person name="Mago R."/>
            <person name="Mauceli E."/>
            <person name="Morin E."/>
            <person name="Murat C."/>
            <person name="Pangilinan J.L."/>
            <person name="Park R."/>
            <person name="Pearson M."/>
            <person name="Quesneville H."/>
            <person name="Rouhier N."/>
            <person name="Sakthikumar S."/>
            <person name="Salamov A.A."/>
            <person name="Schmutz J."/>
            <person name="Selles B."/>
            <person name="Shapiro H."/>
            <person name="Tanguay P."/>
            <person name="Tuskan G.A."/>
            <person name="Henrissat B."/>
            <person name="Van de Peer Y."/>
            <person name="Rouze P."/>
            <person name="Ellis J.G."/>
            <person name="Dodds P.N."/>
            <person name="Schein J.E."/>
            <person name="Zhong S."/>
            <person name="Hamelin R.C."/>
            <person name="Grigoriev I.V."/>
            <person name="Szabo L.J."/>
            <person name="Martin F."/>
        </authorList>
    </citation>
    <scope>NUCLEOTIDE SEQUENCE [LARGE SCALE GENOMIC DNA]</scope>
    <source>
        <strain evidence="3">98AG31 / pathotype 3-4-7</strain>
    </source>
</reference>